<dbReference type="SUPFAM" id="SSF50692">
    <property type="entry name" value="ADC-like"/>
    <property type="match status" value="1"/>
</dbReference>
<gene>
    <name evidence="7" type="ORF">GCM10009799_34210</name>
</gene>
<dbReference type="PROSITE" id="PS51669">
    <property type="entry name" value="4FE4S_MOW_BIS_MGD"/>
    <property type="match status" value="1"/>
</dbReference>
<protein>
    <submittedName>
        <fullName evidence="7">Molybdopterin oxidoreductase family protein</fullName>
    </submittedName>
</protein>
<keyword evidence="4" id="KW-0408">Iron</keyword>
<proteinExistence type="predicted"/>
<name>A0ABP5EPF6_9ACTN</name>
<dbReference type="InterPro" id="IPR006963">
    <property type="entry name" value="Mopterin_OxRdtase_4Fe-4S_dom"/>
</dbReference>
<reference evidence="8" key="1">
    <citation type="journal article" date="2019" name="Int. J. Syst. Evol. Microbiol.">
        <title>The Global Catalogue of Microorganisms (GCM) 10K type strain sequencing project: providing services to taxonomists for standard genome sequencing and annotation.</title>
        <authorList>
            <consortium name="The Broad Institute Genomics Platform"/>
            <consortium name="The Broad Institute Genome Sequencing Center for Infectious Disease"/>
            <person name="Wu L."/>
            <person name="Ma J."/>
        </authorList>
    </citation>
    <scope>NUCLEOTIDE SEQUENCE [LARGE SCALE GENOMIC DNA]</scope>
    <source>
        <strain evidence="8">JCM 15313</strain>
    </source>
</reference>
<dbReference type="InterPro" id="IPR009010">
    <property type="entry name" value="Asp_de-COase-like_dom_sf"/>
</dbReference>
<dbReference type="InterPro" id="IPR006657">
    <property type="entry name" value="MoPterin_dinucl-bd_dom"/>
</dbReference>
<keyword evidence="5" id="KW-0411">Iron-sulfur</keyword>
<dbReference type="Gene3D" id="3.40.50.740">
    <property type="match status" value="1"/>
</dbReference>
<dbReference type="EMBL" id="BAAAPC010000014">
    <property type="protein sequence ID" value="GAA2004153.1"/>
    <property type="molecule type" value="Genomic_DNA"/>
</dbReference>
<dbReference type="Pfam" id="PF04879">
    <property type="entry name" value="Molybdop_Fe4S4"/>
    <property type="match status" value="1"/>
</dbReference>
<dbReference type="SMART" id="SM00926">
    <property type="entry name" value="Molybdop_Fe4S4"/>
    <property type="match status" value="1"/>
</dbReference>
<dbReference type="Pfam" id="PF00384">
    <property type="entry name" value="Molybdopterin"/>
    <property type="match status" value="1"/>
</dbReference>
<evidence type="ECO:0000259" key="6">
    <source>
        <dbReference type="PROSITE" id="PS51669"/>
    </source>
</evidence>
<dbReference type="InterPro" id="IPR006656">
    <property type="entry name" value="Mopterin_OxRdtase"/>
</dbReference>
<comment type="caution">
    <text evidence="7">The sequence shown here is derived from an EMBL/GenBank/DDBJ whole genome shotgun (WGS) entry which is preliminary data.</text>
</comment>
<dbReference type="Gene3D" id="2.40.40.20">
    <property type="match status" value="1"/>
</dbReference>
<feature type="domain" description="4Fe-4S Mo/W bis-MGD-type" evidence="6">
    <location>
        <begin position="1"/>
        <end position="57"/>
    </location>
</feature>
<dbReference type="Gene3D" id="3.40.228.10">
    <property type="entry name" value="Dimethylsulfoxide Reductase, domain 2"/>
    <property type="match status" value="1"/>
</dbReference>
<evidence type="ECO:0000256" key="1">
    <source>
        <dbReference type="ARBA" id="ARBA00022485"/>
    </source>
</evidence>
<keyword evidence="8" id="KW-1185">Reference proteome</keyword>
<accession>A0ABP5EPF6</accession>
<dbReference type="Pfam" id="PF01568">
    <property type="entry name" value="Molydop_binding"/>
    <property type="match status" value="1"/>
</dbReference>
<sequence>METAYRICPLCEATCGLKLTIDSGRVTGARGDRDDVFSSGFICPKGAAFGQLDSDPDRLRRPMVREGETWTETGWAEAFAAVERGLMGVIERHGRPSVATYLGNPNVHTLAGQMYAGEFAKSVGSPNVYSASTVDQMPKHVSSGLLFGDPLAIPVPDLDRTDHLLMLGANPVESNGSLCTAPDFPGRLKKLRKRGGRLVVVDPRRTRTAALADQHVAIRPGTDAYLLFAMVHTLFEEGLADPGPLASHVDGVESLPPLAEAFAPETVEQVCGVPAGRIRTLARDLAQAPTAAVYARIGTTTAEFGTLTSWLVDVLNLLTGNLDRPGGAMFPLAPHRRRGSGRGRGFQLGRWHSRARGLPEVKGELPVATLAEEIATPGGGQVRALVTIAGNPVLSTPGGDRLDRALAGLEFMVSVDPYLNETTRHADVILPPPPPSQTAHFDLAFSELAIRNNARYSPAPVSLADGSIDECEILARLIQIAVGRGAAAPPGEVDDRLIERDLAKAAADPASPVYGAEAAKLAEELYPGTPAERRLDMKLRLGAYGDGFGAAPGGLSLRRLLAEPHGVDLGPLQPRIPEVLKTVSGRVEVCPEPIVEDVRRLREGLETPGDALVLIGRRHLRSNNSWMHNVPALTGGSNTCTLQVHPEDAERLGLRDDATALVRSRSGQLQVTVERTEAVPAGVVSLPHGWGHGAQGTRMEMAAADPGVNANVLTDPAVIDPLSGTSVLNGVPVDVLPAP</sequence>
<evidence type="ECO:0000313" key="8">
    <source>
        <dbReference type="Proteomes" id="UP001501585"/>
    </source>
</evidence>
<dbReference type="InterPro" id="IPR050123">
    <property type="entry name" value="Prok_molybdopt-oxidoreductase"/>
</dbReference>
<evidence type="ECO:0000313" key="7">
    <source>
        <dbReference type="EMBL" id="GAA2004153.1"/>
    </source>
</evidence>
<organism evidence="7 8">
    <name type="scientific">Nocardiopsis rhodophaea</name>
    <dbReference type="NCBI Taxonomy" id="280238"/>
    <lineage>
        <taxon>Bacteria</taxon>
        <taxon>Bacillati</taxon>
        <taxon>Actinomycetota</taxon>
        <taxon>Actinomycetes</taxon>
        <taxon>Streptosporangiales</taxon>
        <taxon>Nocardiopsidaceae</taxon>
        <taxon>Nocardiopsis</taxon>
    </lineage>
</organism>
<dbReference type="PANTHER" id="PTHR43105:SF9">
    <property type="entry name" value="NADPH-FE(3+) OXIDOREDUCTASE SUBUNIT ALPHA"/>
    <property type="match status" value="1"/>
</dbReference>
<dbReference type="Gene3D" id="2.20.25.90">
    <property type="entry name" value="ADC-like domains"/>
    <property type="match status" value="1"/>
</dbReference>
<keyword evidence="1" id="KW-0004">4Fe-4S</keyword>
<dbReference type="Proteomes" id="UP001501585">
    <property type="component" value="Unassembled WGS sequence"/>
</dbReference>
<evidence type="ECO:0000256" key="4">
    <source>
        <dbReference type="ARBA" id="ARBA00023004"/>
    </source>
</evidence>
<dbReference type="RefSeq" id="WP_344163718.1">
    <property type="nucleotide sequence ID" value="NZ_BAAAPC010000014.1"/>
</dbReference>
<keyword evidence="3" id="KW-0560">Oxidoreductase</keyword>
<dbReference type="SUPFAM" id="SSF53706">
    <property type="entry name" value="Formate dehydrogenase/DMSO reductase, domains 1-3"/>
    <property type="match status" value="1"/>
</dbReference>
<evidence type="ECO:0000256" key="5">
    <source>
        <dbReference type="ARBA" id="ARBA00023014"/>
    </source>
</evidence>
<dbReference type="PANTHER" id="PTHR43105">
    <property type="entry name" value="RESPIRATORY NITRATE REDUCTASE"/>
    <property type="match status" value="1"/>
</dbReference>
<evidence type="ECO:0000256" key="3">
    <source>
        <dbReference type="ARBA" id="ARBA00023002"/>
    </source>
</evidence>
<evidence type="ECO:0000256" key="2">
    <source>
        <dbReference type="ARBA" id="ARBA00022723"/>
    </source>
</evidence>
<keyword evidence="2" id="KW-0479">Metal-binding</keyword>